<dbReference type="OrthoDB" id="2117459at2759"/>
<dbReference type="PANTHER" id="PTHR47185:SF2">
    <property type="entry name" value="FUNGAL PROTEIN"/>
    <property type="match status" value="1"/>
</dbReference>
<feature type="region of interest" description="Disordered" evidence="1">
    <location>
        <begin position="590"/>
        <end position="625"/>
    </location>
</feature>
<proteinExistence type="predicted"/>
<feature type="domain" description="PX-associated" evidence="3">
    <location>
        <begin position="6"/>
        <end position="131"/>
    </location>
</feature>
<dbReference type="EMBL" id="WUBL01000034">
    <property type="protein sequence ID" value="KAF2969607.1"/>
    <property type="molecule type" value="Genomic_DNA"/>
</dbReference>
<evidence type="ECO:0000259" key="3">
    <source>
        <dbReference type="Pfam" id="PF12828"/>
    </source>
</evidence>
<dbReference type="Pfam" id="PF12825">
    <property type="entry name" value="DUF3818"/>
    <property type="match status" value="2"/>
</dbReference>
<dbReference type="InterPro" id="IPR024554">
    <property type="entry name" value="LEC1-like_C"/>
</dbReference>
<accession>A0A7C8MVT2</accession>
<dbReference type="AlphaFoldDB" id="A0A7C8MVT2"/>
<keyword evidence="5" id="KW-1185">Reference proteome</keyword>
<dbReference type="Pfam" id="PF12828">
    <property type="entry name" value="PXB"/>
    <property type="match status" value="1"/>
</dbReference>
<evidence type="ECO:0008006" key="6">
    <source>
        <dbReference type="Google" id="ProtNLM"/>
    </source>
</evidence>
<evidence type="ECO:0000313" key="4">
    <source>
        <dbReference type="EMBL" id="KAF2969607.1"/>
    </source>
</evidence>
<feature type="compositionally biased region" description="Basic and acidic residues" evidence="1">
    <location>
        <begin position="600"/>
        <end position="617"/>
    </location>
</feature>
<dbReference type="Proteomes" id="UP000481858">
    <property type="component" value="Unassembled WGS sequence"/>
</dbReference>
<gene>
    <name evidence="4" type="ORF">GQX73_g4008</name>
</gene>
<dbReference type="InterPro" id="IPR047168">
    <property type="entry name" value="LEC1-like"/>
</dbReference>
<dbReference type="InParanoid" id="A0A7C8MVT2"/>
<dbReference type="InterPro" id="IPR024555">
    <property type="entry name" value="PX-associated"/>
</dbReference>
<comment type="caution">
    <text evidence="4">The sequence shown here is derived from an EMBL/GenBank/DDBJ whole genome shotgun (WGS) entry which is preliminary data.</text>
</comment>
<evidence type="ECO:0000259" key="2">
    <source>
        <dbReference type="Pfam" id="PF12825"/>
    </source>
</evidence>
<protein>
    <recommendedName>
        <fullName evidence="6">DUF3818 domain-containing protein</fullName>
    </recommendedName>
</protein>
<dbReference type="PANTHER" id="PTHR47185">
    <property type="entry name" value="PX DOMAIN-CONTAINING PROTEIN YPR097W"/>
    <property type="match status" value="1"/>
</dbReference>
<feature type="domain" description="PX" evidence="2">
    <location>
        <begin position="175"/>
        <end position="372"/>
    </location>
</feature>
<evidence type="ECO:0000313" key="5">
    <source>
        <dbReference type="Proteomes" id="UP000481858"/>
    </source>
</evidence>
<evidence type="ECO:0000256" key="1">
    <source>
        <dbReference type="SAM" id="MobiDB-lite"/>
    </source>
</evidence>
<sequence>MASEVYLTAPQLRALLDILIHHETYAEVQSFQSPEAIEAYGWPFVDRDNKGRPVRPHSLSSSPLLQLLLTRLVLTAPAVRDLSTGFWPVKFKGIMKQFGDADLSDSYDKGTLGTRKRLATAASTIHEAVTRGLLSGVPRGSLPDLHARYDREKAQGLTKAWRDCIHHLVYGNLIDEIFDQLTRTADLEAHSPALKGAIEYAQLHIATFLHQVFALSAEGPYLLRIIENVHRLVPYSVIGQTLRVGNAASMINGMSRLFLSKLSMAAVSNWIGLTSNAADGMNLMQRILSLVLEWDTTDFRKVIEKIKLNKESISNEHITAIDAHLTGDRKRREAVRAKSMQEHKSIIVAILESEEQQVSLTDRQHTSCLEYYAAKLAIRDRERIIDILCNSTPDLTTAIVLEGLGALDPMIRVVHKNVDLRKHLAAVEGFLTDFIKTTKPKLQENNSRYNLLTVEDFVGLLQRNRHRLWAYLHDFCDGCPDLRDTWREWMKDAIKLFQQQSRVDPHERINIGDRLQDVFSKLTAVQRELVIGKIDAHSKYLNILSELSRAKMQRIIDDLHGRSRAGAGDTSGPGIYASRWQALLDETPITPSRLNGPLRSGKDVKGTRAARKPDNRGNFDTSDPNTAILAQDESTGSVPPDVSVVIDALGLDFKRMVANTSLDDLPKVNGKDH</sequence>
<reference evidence="4 5" key="1">
    <citation type="submission" date="2019-12" db="EMBL/GenBank/DDBJ databases">
        <title>Draft genome sequence of the ascomycete Xylaria multiplex DSM 110363.</title>
        <authorList>
            <person name="Buettner E."/>
            <person name="Kellner H."/>
        </authorList>
    </citation>
    <scope>NUCLEOTIDE SEQUENCE [LARGE SCALE GENOMIC DNA]</scope>
    <source>
        <strain evidence="4 5">DSM 110363</strain>
    </source>
</reference>
<organism evidence="4 5">
    <name type="scientific">Xylaria multiplex</name>
    <dbReference type="NCBI Taxonomy" id="323545"/>
    <lineage>
        <taxon>Eukaryota</taxon>
        <taxon>Fungi</taxon>
        <taxon>Dikarya</taxon>
        <taxon>Ascomycota</taxon>
        <taxon>Pezizomycotina</taxon>
        <taxon>Sordariomycetes</taxon>
        <taxon>Xylariomycetidae</taxon>
        <taxon>Xylariales</taxon>
        <taxon>Xylariaceae</taxon>
        <taxon>Xylaria</taxon>
    </lineage>
</organism>
<dbReference type="GO" id="GO:0035091">
    <property type="term" value="F:phosphatidylinositol binding"/>
    <property type="evidence" value="ECO:0007669"/>
    <property type="project" value="TreeGrafter"/>
</dbReference>
<name>A0A7C8MVT2_9PEZI</name>
<feature type="domain" description="PX" evidence="2">
    <location>
        <begin position="373"/>
        <end position="498"/>
    </location>
</feature>